<evidence type="ECO:0000256" key="3">
    <source>
        <dbReference type="ARBA" id="ARBA00022692"/>
    </source>
</evidence>
<evidence type="ECO:0000256" key="6">
    <source>
        <dbReference type="ARBA" id="ARBA00022792"/>
    </source>
</evidence>
<feature type="compositionally biased region" description="Low complexity" evidence="13">
    <location>
        <begin position="166"/>
        <end position="176"/>
    </location>
</feature>
<feature type="compositionally biased region" description="Basic and acidic residues" evidence="13">
    <location>
        <begin position="1948"/>
        <end position="1964"/>
    </location>
</feature>
<dbReference type="PROSITE" id="PS00107">
    <property type="entry name" value="PROTEIN_KINASE_ATP"/>
    <property type="match status" value="1"/>
</dbReference>
<keyword evidence="6" id="KW-0496">Mitochondrion</keyword>
<dbReference type="SUPFAM" id="SSF50978">
    <property type="entry name" value="WD40 repeat-like"/>
    <property type="match status" value="1"/>
</dbReference>
<dbReference type="FunFam" id="2.130.10.10:FF:001614">
    <property type="entry name" value="WD repeat protein"/>
    <property type="match status" value="1"/>
</dbReference>
<feature type="compositionally biased region" description="Basic and acidic residues" evidence="13">
    <location>
        <begin position="78"/>
        <end position="87"/>
    </location>
</feature>
<dbReference type="Gene3D" id="1.50.40.10">
    <property type="entry name" value="Mitochondrial carrier domain"/>
    <property type="match status" value="2"/>
</dbReference>
<feature type="compositionally biased region" description="Polar residues" evidence="13">
    <location>
        <begin position="214"/>
        <end position="231"/>
    </location>
</feature>
<feature type="compositionally biased region" description="Basic and acidic residues" evidence="13">
    <location>
        <begin position="119"/>
        <end position="129"/>
    </location>
</feature>
<dbReference type="PROSITE" id="PS00678">
    <property type="entry name" value="WD_REPEATS_1"/>
    <property type="match status" value="2"/>
</dbReference>
<evidence type="ECO:0000256" key="7">
    <source>
        <dbReference type="ARBA" id="ARBA00022840"/>
    </source>
</evidence>
<gene>
    <name evidence="15" type="ORF">ASPFODRAFT_62922</name>
</gene>
<dbReference type="OrthoDB" id="2421129at2759"/>
<evidence type="ECO:0000256" key="10">
    <source>
        <dbReference type="PROSITE-ProRule" id="PRU00221"/>
    </source>
</evidence>
<feature type="compositionally biased region" description="Low complexity" evidence="13">
    <location>
        <begin position="378"/>
        <end position="391"/>
    </location>
</feature>
<feature type="repeat" description="Solcar" evidence="11">
    <location>
        <begin position="927"/>
        <end position="1019"/>
    </location>
</feature>
<feature type="compositionally biased region" description="Polar residues" evidence="13">
    <location>
        <begin position="91"/>
        <end position="100"/>
    </location>
</feature>
<feature type="repeat" description="WD" evidence="10">
    <location>
        <begin position="1415"/>
        <end position="1456"/>
    </location>
</feature>
<feature type="region of interest" description="Disordered" evidence="13">
    <location>
        <begin position="629"/>
        <end position="757"/>
    </location>
</feature>
<dbReference type="GO" id="GO:0043130">
    <property type="term" value="F:ubiquitin binding"/>
    <property type="evidence" value="ECO:0007669"/>
    <property type="project" value="TreeGrafter"/>
</dbReference>
<dbReference type="PROSITE" id="PS50082">
    <property type="entry name" value="WD_REPEATS_2"/>
    <property type="match status" value="5"/>
</dbReference>
<dbReference type="InterPro" id="IPR015943">
    <property type="entry name" value="WD40/YVTN_repeat-like_dom_sf"/>
</dbReference>
<feature type="compositionally biased region" description="Polar residues" evidence="13">
    <location>
        <begin position="1853"/>
        <end position="1864"/>
    </location>
</feature>
<dbReference type="PROSITE" id="PS50294">
    <property type="entry name" value="WD_REPEATS_REGION"/>
    <property type="match status" value="2"/>
</dbReference>
<dbReference type="VEuPathDB" id="FungiDB:ASPFODRAFT_62922"/>
<evidence type="ECO:0000256" key="11">
    <source>
        <dbReference type="PROSITE-ProRule" id="PRU00282"/>
    </source>
</evidence>
<dbReference type="FunFam" id="1.10.510.10:FF:000595">
    <property type="entry name" value="Protein kinase, putative (AFU_orthologue AFUA_5G11840)"/>
    <property type="match status" value="1"/>
</dbReference>
<keyword evidence="9 11" id="KW-0472">Membrane</keyword>
<feature type="repeat" description="WD" evidence="10">
    <location>
        <begin position="1326"/>
        <end position="1368"/>
    </location>
</feature>
<feature type="compositionally biased region" description="Polar residues" evidence="13">
    <location>
        <begin position="141"/>
        <end position="151"/>
    </location>
</feature>
<evidence type="ECO:0000259" key="14">
    <source>
        <dbReference type="PROSITE" id="PS50011"/>
    </source>
</evidence>
<organism evidence="15 16">
    <name type="scientific">Aspergillus luchuensis (strain CBS 106.47)</name>
    <dbReference type="NCBI Taxonomy" id="1137211"/>
    <lineage>
        <taxon>Eukaryota</taxon>
        <taxon>Fungi</taxon>
        <taxon>Dikarya</taxon>
        <taxon>Ascomycota</taxon>
        <taxon>Pezizomycotina</taxon>
        <taxon>Eurotiomycetes</taxon>
        <taxon>Eurotiomycetidae</taxon>
        <taxon>Eurotiales</taxon>
        <taxon>Aspergillaceae</taxon>
        <taxon>Aspergillus</taxon>
        <taxon>Aspergillus subgen. Circumdati</taxon>
    </lineage>
</organism>
<feature type="region of interest" description="Disordered" evidence="13">
    <location>
        <begin position="1581"/>
        <end position="1607"/>
    </location>
</feature>
<feature type="compositionally biased region" description="Polar residues" evidence="13">
    <location>
        <begin position="46"/>
        <end position="67"/>
    </location>
</feature>
<dbReference type="SMART" id="SM00220">
    <property type="entry name" value="S_TKc"/>
    <property type="match status" value="1"/>
</dbReference>
<feature type="region of interest" description="Disordered" evidence="13">
    <location>
        <begin position="2182"/>
        <end position="2233"/>
    </location>
</feature>
<dbReference type="Gene3D" id="1.10.510.10">
    <property type="entry name" value="Transferase(Phosphotransferase) domain 1"/>
    <property type="match status" value="1"/>
</dbReference>
<feature type="compositionally biased region" description="Polar residues" evidence="13">
    <location>
        <begin position="683"/>
        <end position="700"/>
    </location>
</feature>
<dbReference type="InterPro" id="IPR008271">
    <property type="entry name" value="Ser/Thr_kinase_AS"/>
</dbReference>
<evidence type="ECO:0000256" key="5">
    <source>
        <dbReference type="ARBA" id="ARBA00022741"/>
    </source>
</evidence>
<dbReference type="PROSITE" id="PS00108">
    <property type="entry name" value="PROTEIN_KINASE_ST"/>
    <property type="match status" value="1"/>
</dbReference>
<keyword evidence="4" id="KW-0677">Repeat</keyword>
<dbReference type="GO" id="GO:0005524">
    <property type="term" value="F:ATP binding"/>
    <property type="evidence" value="ECO:0007669"/>
    <property type="project" value="UniProtKB-UniRule"/>
</dbReference>
<evidence type="ECO:0000256" key="9">
    <source>
        <dbReference type="ARBA" id="ARBA00023136"/>
    </source>
</evidence>
<dbReference type="Gene3D" id="2.130.10.10">
    <property type="entry name" value="YVTN repeat-like/Quinoprotein amine dehydrogenase"/>
    <property type="match status" value="2"/>
</dbReference>
<dbReference type="SUPFAM" id="SSF56112">
    <property type="entry name" value="Protein kinase-like (PK-like)"/>
    <property type="match status" value="1"/>
</dbReference>
<dbReference type="CDD" id="cd00200">
    <property type="entry name" value="WD40"/>
    <property type="match status" value="1"/>
</dbReference>
<name>A0A1M3TAP6_ASPLC</name>
<dbReference type="InterPro" id="IPR019775">
    <property type="entry name" value="WD40_repeat_CS"/>
</dbReference>
<keyword evidence="2 10" id="KW-0853">WD repeat</keyword>
<dbReference type="Proteomes" id="UP000184063">
    <property type="component" value="Unassembled WGS sequence"/>
</dbReference>
<feature type="compositionally biased region" description="Basic and acidic residues" evidence="13">
    <location>
        <begin position="2182"/>
        <end position="2200"/>
    </location>
</feature>
<feature type="repeat" description="WD" evidence="10">
    <location>
        <begin position="1389"/>
        <end position="1414"/>
    </location>
</feature>
<accession>A0A1M3TAP6</accession>
<dbReference type="InterPro" id="IPR021772">
    <property type="entry name" value="WDR48/Bun107"/>
</dbReference>
<keyword evidence="8" id="KW-1133">Transmembrane helix</keyword>
<dbReference type="InterPro" id="IPR017441">
    <property type="entry name" value="Protein_kinase_ATP_BS"/>
</dbReference>
<keyword evidence="6" id="KW-0999">Mitochondrion inner membrane</keyword>
<feature type="compositionally biased region" description="Low complexity" evidence="13">
    <location>
        <begin position="1590"/>
        <end position="1605"/>
    </location>
</feature>
<evidence type="ECO:0000256" key="12">
    <source>
        <dbReference type="PROSITE-ProRule" id="PRU10141"/>
    </source>
</evidence>
<dbReference type="Pfam" id="PF00153">
    <property type="entry name" value="Mito_carr"/>
    <property type="match status" value="3"/>
</dbReference>
<proteinExistence type="predicted"/>
<dbReference type="InterPro" id="IPR000719">
    <property type="entry name" value="Prot_kinase_dom"/>
</dbReference>
<feature type="binding site" evidence="12">
    <location>
        <position position="445"/>
    </location>
    <ligand>
        <name>ATP</name>
        <dbReference type="ChEBI" id="CHEBI:30616"/>
    </ligand>
</feature>
<dbReference type="InterPro" id="IPR011009">
    <property type="entry name" value="Kinase-like_dom_sf"/>
</dbReference>
<reference evidence="16" key="1">
    <citation type="journal article" date="2017" name="Genome Biol.">
        <title>Comparative genomics reveals high biological diversity and specific adaptations in the industrially and medically important fungal genus Aspergillus.</title>
        <authorList>
            <person name="de Vries R.P."/>
            <person name="Riley R."/>
            <person name="Wiebenga A."/>
            <person name="Aguilar-Osorio G."/>
            <person name="Amillis S."/>
            <person name="Uchima C.A."/>
            <person name="Anderluh G."/>
            <person name="Asadollahi M."/>
            <person name="Askin M."/>
            <person name="Barry K."/>
            <person name="Battaglia E."/>
            <person name="Bayram O."/>
            <person name="Benocci T."/>
            <person name="Braus-Stromeyer S.A."/>
            <person name="Caldana C."/>
            <person name="Canovas D."/>
            <person name="Cerqueira G.C."/>
            <person name="Chen F."/>
            <person name="Chen W."/>
            <person name="Choi C."/>
            <person name="Clum A."/>
            <person name="Dos Santos R.A."/>
            <person name="Damasio A.R."/>
            <person name="Diallinas G."/>
            <person name="Emri T."/>
            <person name="Fekete E."/>
            <person name="Flipphi M."/>
            <person name="Freyberg S."/>
            <person name="Gallo A."/>
            <person name="Gournas C."/>
            <person name="Habgood R."/>
            <person name="Hainaut M."/>
            <person name="Harispe M.L."/>
            <person name="Henrissat B."/>
            <person name="Hilden K.S."/>
            <person name="Hope R."/>
            <person name="Hossain A."/>
            <person name="Karabika E."/>
            <person name="Karaffa L."/>
            <person name="Karanyi Z."/>
            <person name="Krasevec N."/>
            <person name="Kuo A."/>
            <person name="Kusch H."/>
            <person name="LaButti K."/>
            <person name="Lagendijk E.L."/>
            <person name="Lapidus A."/>
            <person name="Levasseur A."/>
            <person name="Lindquist E."/>
            <person name="Lipzen A."/>
            <person name="Logrieco A.F."/>
            <person name="MacCabe A."/>
            <person name="Maekelae M.R."/>
            <person name="Malavazi I."/>
            <person name="Melin P."/>
            <person name="Meyer V."/>
            <person name="Mielnichuk N."/>
            <person name="Miskei M."/>
            <person name="Molnar A.P."/>
            <person name="Mule G."/>
            <person name="Ngan C.Y."/>
            <person name="Orejas M."/>
            <person name="Orosz E."/>
            <person name="Ouedraogo J.P."/>
            <person name="Overkamp K.M."/>
            <person name="Park H.-S."/>
            <person name="Perrone G."/>
            <person name="Piumi F."/>
            <person name="Punt P.J."/>
            <person name="Ram A.F."/>
            <person name="Ramon A."/>
            <person name="Rauscher S."/>
            <person name="Record E."/>
            <person name="Riano-Pachon D.M."/>
            <person name="Robert V."/>
            <person name="Roehrig J."/>
            <person name="Ruller R."/>
            <person name="Salamov A."/>
            <person name="Salih N.S."/>
            <person name="Samson R.A."/>
            <person name="Sandor E."/>
            <person name="Sanguinetti M."/>
            <person name="Schuetze T."/>
            <person name="Sepcic K."/>
            <person name="Shelest E."/>
            <person name="Sherlock G."/>
            <person name="Sophianopoulou V."/>
            <person name="Squina F.M."/>
            <person name="Sun H."/>
            <person name="Susca A."/>
            <person name="Todd R.B."/>
            <person name="Tsang A."/>
            <person name="Unkles S.E."/>
            <person name="van de Wiele N."/>
            <person name="van Rossen-Uffink D."/>
            <person name="Oliveira J.V."/>
            <person name="Vesth T.C."/>
            <person name="Visser J."/>
            <person name="Yu J.-H."/>
            <person name="Zhou M."/>
            <person name="Andersen M.R."/>
            <person name="Archer D.B."/>
            <person name="Baker S.E."/>
            <person name="Benoit I."/>
            <person name="Brakhage A.A."/>
            <person name="Braus G.H."/>
            <person name="Fischer R."/>
            <person name="Frisvad J.C."/>
            <person name="Goldman G.H."/>
            <person name="Houbraken J."/>
            <person name="Oakley B."/>
            <person name="Pocsi I."/>
            <person name="Scazzocchio C."/>
            <person name="Seiboth B."/>
            <person name="vanKuyk P.A."/>
            <person name="Wortman J."/>
            <person name="Dyer P.S."/>
            <person name="Grigoriev I.V."/>
        </authorList>
    </citation>
    <scope>NUCLEOTIDE SEQUENCE [LARGE SCALE GENOMIC DNA]</scope>
    <source>
        <strain evidence="16">CBS 106.47</strain>
    </source>
</reference>
<evidence type="ECO:0000313" key="16">
    <source>
        <dbReference type="Proteomes" id="UP000184063"/>
    </source>
</evidence>
<evidence type="ECO:0000256" key="1">
    <source>
        <dbReference type="ARBA" id="ARBA00004141"/>
    </source>
</evidence>
<dbReference type="GO" id="GO:0000724">
    <property type="term" value="P:double-strand break repair via homologous recombination"/>
    <property type="evidence" value="ECO:0007669"/>
    <property type="project" value="TreeGrafter"/>
</dbReference>
<keyword evidence="7 12" id="KW-0067">ATP-binding</keyword>
<dbReference type="InterPro" id="IPR051246">
    <property type="entry name" value="WDR48"/>
</dbReference>
<sequence length="2233" mass="242215">MTSEATDFAQANANMNSAAETAQSPAQMTPGQATEFADNDYKFKSQPGQVRFSTITEEIEPSDSSAPPQVPPADDTMSDQKQEEELRSLAASLQKSQLQETRLRQFSYDPISLPSSRVASRESSDRSGREPNGSGLPSPRDSPTVSAMQSPPLTPAATHSREAKSTDTSSTSNTTDKGAPGQSAAMTPTTSPPTSATLKNKASQSAPSSRPSSTDQLSKQNNVAQTSSHPLNSPKHRAQFFVGPAADGGAQDESPPMTPRVESYTPPGAITPVGEPNDPYARSKRPPPPKNLAQLDQRFIFNGRDAKRRTNTSSSFTRPMSPRSASASDLRSTEKRSGFFGSRKEVKQQEPESKPHGHMSELKRFFKRNHHKHKRADSPSSIPFKKSSRSSGKNGPFHTSDSVPFADDHGLNSKYGKLGKVLGSGAGGSVRLLKRNSDGVTFAVKQFRDRHSWESMKEYSKKVTAEFCIGSTLHHGNIIETLDIIQEGSHWYEVMEYAPFDLFAIVMTGKMVKDEIACAFKQILSGVAYLHGMGLAHRDLKLDNVVVNEHGIMKLIDFGSAVVFRYPFENDIVPASGIVGSDPYLAPEVYDEKKYDPRPTDVWSLAIIFCCMTLRRFPWKQPRVSDNSYRLFVSPPTPGTPVPDTDPKRHRVVKSSPDLQSAAHEQKAPQVVDPKKGPIDQPVQANGRQEPPKSTAQTGPTAGEENRPPESPQERTPTNKTAVEDKNGPTHKPTRTTSKEAPPLPASSQPSGQRQEVIKGPWRLLRLLPRESRYIVGRMLKVGVNERATLDDVLTDEWVRNIKACQQELSGEVIRAPGHTHVLEPPSASVPSGAIAGLTVDCSLYPLDTIKTRLQKARTQGPSTTSAAASSLSLRQTIRGIYAGLPSVLFGSAPSAASFFIVYDGVKRYLLPPSPSSNSKDTPSRSHIILTHSLASSMGEIAACAVRVPTEVVKQRAQAGLFGGSSLLAFKDILALRNAPNGGVGQVLGELYRGAGITIAREIPFTVLQFTMWESLKEGYAKRVAASGGGDGTGVVPASTSAMFGSVAGAISAGLTTPLDVVKTRVMLARRGGDGERVRVRDVVREVYKEGLGAFWRGIGPRVAWIGIGGAVFLGSYQWAWNTQQTSLFSSSSFSPSCSPSFSALCQLIFIPYCALFPFGPVSTPYQSGNVPLPSVSACLSDRRFCLRIVPCTSAFPLPLHFLPPAHCMARKPSHQRVTYVLPLPDAPGGHRLGVNGLTVDTDNSILYSAGRDGVVCSWDLNRPLSGASSSKSGSTTFRNQVQAHSHWINDIVLTKNNSALVSASSDTTVRLWRPHSENTEVPHPIGKHADYVKALATPGNHSSWVASGGLDHKLYLWDLNGGGEVLGIDACGEDRTAKGSVYALGAVSSVLASGGPESVVRVWDPKSGKLITKFVGHTDNIRDILINQDGDTIMTASSDQTVKVWSLTAGRCMHTLTMHNDSVWSLYSNHPQLSVFYSSDRSGLVAKTDTRHSADIEQGVCVAALQEHEGVINVVAAGDYIWTATPKSSINRWRDIDTTAEIEAPASGERKSSAEKDAAKGMPKKIPYESVLLLSNTSTFPNSRVPHDAAPGGASHAQGQASGSDMEDELGLTLPVQSLPEETIEGQHGLIKHFMLNDRKRTLTQDSAGEVVLWDLLKCKPIQSFGKRHMDDVASEINTTESIAHWCTIDIRTGRLSVILEPGRCFDAEIYADETDIEDSSQFRDDQRINLGKWILRWLFAPLVDEHVRRDAQYRAMAVARAEEMAKLTTTSASAPMDIPSVDGSRRPLGLQTPIDASFSTFRSGYDTLGSPTTPGFGIGYATSPGTLGSPVLPPHSYNNNSYFGTSIGETSDFLSSQQNPDLTRTSFSDRSSDYFSSSSKPPGLTPLDTEKAPATPGEPTPTALPQSPVEPDKEERKRGGSIFGKKFRMDFPKRMGRSSSEAKPQIQEEKIEESDKSSVKEEKVFETNLGGFIERTRHEYEEWLSANPGQELVSAFAPSPDNETPELQIPPRTAVFIQEESGDTAVASDLYRGTVAGISQEIDKLEKSIPLWLADLLLKNQMPLKEPVKIAFTLKPYDDLLPPVVKPEPATSANANNNRLNANRMLRAKKILAYVAERIDPPNPDEPEEDAMKPEEYLELYCQKMLIPPNMTLATIRAHIWRSSGDMLLYYKANGKKEIKTTPDGESNHLEGGSHRFLDPASAGGEAGSVPPGSIHSLTASGSGAASISNT</sequence>
<comment type="subcellular location">
    <subcellularLocation>
        <location evidence="1">Membrane</location>
        <topology evidence="1">Multi-pass membrane protein</topology>
    </subcellularLocation>
</comment>
<feature type="repeat" description="WD" evidence="10">
    <location>
        <begin position="1228"/>
        <end position="1262"/>
    </location>
</feature>
<dbReference type="PANTHER" id="PTHR19862">
    <property type="entry name" value="WD REPEAT-CONTAINING PROTEIN 48"/>
    <property type="match status" value="1"/>
</dbReference>
<feature type="compositionally biased region" description="Polar residues" evidence="13">
    <location>
        <begin position="1"/>
        <end position="32"/>
    </location>
</feature>
<dbReference type="SUPFAM" id="SSF103506">
    <property type="entry name" value="Mitochondrial carrier"/>
    <property type="match status" value="1"/>
</dbReference>
<feature type="repeat" description="Solcar" evidence="11">
    <location>
        <begin position="824"/>
        <end position="909"/>
    </location>
</feature>
<feature type="compositionally biased region" description="Low complexity" evidence="13">
    <location>
        <begin position="183"/>
        <end position="213"/>
    </location>
</feature>
<keyword evidence="3 11" id="KW-0812">Transmembrane</keyword>
<dbReference type="SMART" id="SM00320">
    <property type="entry name" value="WD40"/>
    <property type="match status" value="7"/>
</dbReference>
<feature type="compositionally biased region" description="Low complexity" evidence="13">
    <location>
        <begin position="1865"/>
        <end position="1881"/>
    </location>
</feature>
<feature type="region of interest" description="Disordered" evidence="13">
    <location>
        <begin position="1"/>
        <end position="403"/>
    </location>
</feature>
<evidence type="ECO:0000256" key="13">
    <source>
        <dbReference type="SAM" id="MobiDB-lite"/>
    </source>
</evidence>
<feature type="compositionally biased region" description="Polar residues" evidence="13">
    <location>
        <begin position="311"/>
        <end position="330"/>
    </location>
</feature>
<evidence type="ECO:0000256" key="4">
    <source>
        <dbReference type="ARBA" id="ARBA00022737"/>
    </source>
</evidence>
<dbReference type="InterPro" id="IPR036322">
    <property type="entry name" value="WD40_repeat_dom_sf"/>
</dbReference>
<dbReference type="InterPro" id="IPR018108">
    <property type="entry name" value="MCP_transmembrane"/>
</dbReference>
<dbReference type="PROSITE" id="PS50011">
    <property type="entry name" value="PROTEIN_KINASE_DOM"/>
    <property type="match status" value="1"/>
</dbReference>
<feature type="compositionally biased region" description="Low complexity" evidence="13">
    <location>
        <begin position="1894"/>
        <end position="1907"/>
    </location>
</feature>
<keyword evidence="5 12" id="KW-0547">Nucleotide-binding</keyword>
<feature type="repeat" description="Solcar" evidence="11">
    <location>
        <begin position="1036"/>
        <end position="1123"/>
    </location>
</feature>
<feature type="domain" description="Protein kinase" evidence="14">
    <location>
        <begin position="416"/>
        <end position="799"/>
    </location>
</feature>
<feature type="region of interest" description="Disordered" evidence="13">
    <location>
        <begin position="1853"/>
        <end position="1964"/>
    </location>
</feature>
<dbReference type="GO" id="GO:0004672">
    <property type="term" value="F:protein kinase activity"/>
    <property type="evidence" value="ECO:0007669"/>
    <property type="project" value="InterPro"/>
</dbReference>
<evidence type="ECO:0000313" key="15">
    <source>
        <dbReference type="EMBL" id="OJZ83805.1"/>
    </source>
</evidence>
<dbReference type="GO" id="GO:0016020">
    <property type="term" value="C:membrane"/>
    <property type="evidence" value="ECO:0007669"/>
    <property type="project" value="UniProtKB-SubCell"/>
</dbReference>
<evidence type="ECO:0000256" key="2">
    <source>
        <dbReference type="ARBA" id="ARBA00022574"/>
    </source>
</evidence>
<dbReference type="Pfam" id="PF11816">
    <property type="entry name" value="DUF3337"/>
    <property type="match status" value="1"/>
</dbReference>
<dbReference type="InterPro" id="IPR001680">
    <property type="entry name" value="WD40_rpt"/>
</dbReference>
<feature type="compositionally biased region" description="Basic and acidic residues" evidence="13">
    <location>
        <begin position="331"/>
        <end position="364"/>
    </location>
</feature>
<dbReference type="PANTHER" id="PTHR19862:SF14">
    <property type="entry name" value="WD REPEAT-CONTAINING PROTEIN 48"/>
    <property type="match status" value="1"/>
</dbReference>
<feature type="compositionally biased region" description="Polar residues" evidence="13">
    <location>
        <begin position="2218"/>
        <end position="2233"/>
    </location>
</feature>
<feature type="region of interest" description="Disordered" evidence="13">
    <location>
        <begin position="1542"/>
        <end position="1562"/>
    </location>
</feature>
<dbReference type="EMBL" id="KV878245">
    <property type="protein sequence ID" value="OJZ83805.1"/>
    <property type="molecule type" value="Genomic_DNA"/>
</dbReference>
<feature type="compositionally biased region" description="Basic and acidic residues" evidence="13">
    <location>
        <begin position="1549"/>
        <end position="1560"/>
    </location>
</feature>
<dbReference type="Pfam" id="PF00069">
    <property type="entry name" value="Pkinase"/>
    <property type="match status" value="1"/>
</dbReference>
<dbReference type="PROSITE" id="PS50920">
    <property type="entry name" value="SOLCAR"/>
    <property type="match status" value="3"/>
</dbReference>
<dbReference type="InterPro" id="IPR023395">
    <property type="entry name" value="MCP_dom_sf"/>
</dbReference>
<protein>
    <recommendedName>
        <fullName evidence="14">Protein kinase domain-containing protein</fullName>
    </recommendedName>
</protein>
<evidence type="ECO:0000256" key="8">
    <source>
        <dbReference type="ARBA" id="ARBA00022989"/>
    </source>
</evidence>
<dbReference type="Pfam" id="PF00400">
    <property type="entry name" value="WD40"/>
    <property type="match status" value="4"/>
</dbReference>
<feature type="repeat" description="WD" evidence="10">
    <location>
        <begin position="1282"/>
        <end position="1313"/>
    </location>
</feature>
<feature type="compositionally biased region" description="Basic residues" evidence="13">
    <location>
        <begin position="365"/>
        <end position="375"/>
    </location>
</feature>